<name>A0AAD6ZA26_9AGAR</name>
<evidence type="ECO:0000313" key="3">
    <source>
        <dbReference type="Proteomes" id="UP001218218"/>
    </source>
</evidence>
<protein>
    <submittedName>
        <fullName evidence="2">Uncharacterized protein</fullName>
    </submittedName>
</protein>
<keyword evidence="3" id="KW-1185">Reference proteome</keyword>
<feature type="region of interest" description="Disordered" evidence="1">
    <location>
        <begin position="1"/>
        <end position="22"/>
    </location>
</feature>
<reference evidence="2" key="1">
    <citation type="submission" date="2023-03" db="EMBL/GenBank/DDBJ databases">
        <title>Massive genome expansion in bonnet fungi (Mycena s.s.) driven by repeated elements and novel gene families across ecological guilds.</title>
        <authorList>
            <consortium name="Lawrence Berkeley National Laboratory"/>
            <person name="Harder C.B."/>
            <person name="Miyauchi S."/>
            <person name="Viragh M."/>
            <person name="Kuo A."/>
            <person name="Thoen E."/>
            <person name="Andreopoulos B."/>
            <person name="Lu D."/>
            <person name="Skrede I."/>
            <person name="Drula E."/>
            <person name="Henrissat B."/>
            <person name="Morin E."/>
            <person name="Kohler A."/>
            <person name="Barry K."/>
            <person name="LaButti K."/>
            <person name="Morin E."/>
            <person name="Salamov A."/>
            <person name="Lipzen A."/>
            <person name="Mereny Z."/>
            <person name="Hegedus B."/>
            <person name="Baldrian P."/>
            <person name="Stursova M."/>
            <person name="Weitz H."/>
            <person name="Taylor A."/>
            <person name="Grigoriev I.V."/>
            <person name="Nagy L.G."/>
            <person name="Martin F."/>
            <person name="Kauserud H."/>
        </authorList>
    </citation>
    <scope>NUCLEOTIDE SEQUENCE</scope>
    <source>
        <strain evidence="2">CBHHK002</strain>
    </source>
</reference>
<evidence type="ECO:0000313" key="2">
    <source>
        <dbReference type="EMBL" id="KAJ7314304.1"/>
    </source>
</evidence>
<sequence length="483" mass="52745">MYSSSTPLYSGGRPIVSDGSRSPNISTFQVEHVSRPPSAMANRSPPEPVLDPEFIYREHVSKLIGAKSLPSSVSGRIPLDPSHLVLFFRSKTGITHSLDFPIDIDYSTPPALDVLIAACKRNQTPGYDSHLYESFHYPPNLPLTPSLEIANHPILDAVQSMLFPTLPAGNHLTVRRERLDVLLAGSRLPPQPPRTDGRLATLCVTLPVRFRGGALIIRAPASDLTHGEEREKLDSAAPTSDLEWTAFRGECEYEVEAVTRGCRMSLSYAVFGKSFGAPMTNMVVAAPEPVLFAPNQPFLDLFPPVLQMSRGRKIGFLLAHDYDVDPSVVLAETLVPFLKGGDALLYHALKLYKVAPVLHWSAGGYIWPVERAVEIANDDPVPRRSPPSMLMSQHLPPMHGAFSNTSPRMQGAIHGVGREAPTDILRLRVEGSGAILLADAEVALLSDWRAPPDAPVGKARVHFVSEGMLEKLVVNVLMVAFVH</sequence>
<comment type="caution">
    <text evidence="2">The sequence shown here is derived from an EMBL/GenBank/DDBJ whole genome shotgun (WGS) entry which is preliminary data.</text>
</comment>
<dbReference type="EMBL" id="JARIHO010000068">
    <property type="protein sequence ID" value="KAJ7314304.1"/>
    <property type="molecule type" value="Genomic_DNA"/>
</dbReference>
<gene>
    <name evidence="2" type="ORF">DFH08DRAFT_433584</name>
</gene>
<proteinExistence type="predicted"/>
<dbReference type="Proteomes" id="UP001218218">
    <property type="component" value="Unassembled WGS sequence"/>
</dbReference>
<dbReference type="AlphaFoldDB" id="A0AAD6ZA26"/>
<accession>A0AAD6ZA26</accession>
<organism evidence="2 3">
    <name type="scientific">Mycena albidolilacea</name>
    <dbReference type="NCBI Taxonomy" id="1033008"/>
    <lineage>
        <taxon>Eukaryota</taxon>
        <taxon>Fungi</taxon>
        <taxon>Dikarya</taxon>
        <taxon>Basidiomycota</taxon>
        <taxon>Agaricomycotina</taxon>
        <taxon>Agaricomycetes</taxon>
        <taxon>Agaricomycetidae</taxon>
        <taxon>Agaricales</taxon>
        <taxon>Marasmiineae</taxon>
        <taxon>Mycenaceae</taxon>
        <taxon>Mycena</taxon>
    </lineage>
</organism>
<evidence type="ECO:0000256" key="1">
    <source>
        <dbReference type="SAM" id="MobiDB-lite"/>
    </source>
</evidence>